<evidence type="ECO:0000256" key="1">
    <source>
        <dbReference type="SAM" id="SignalP"/>
    </source>
</evidence>
<evidence type="ECO:0008006" key="4">
    <source>
        <dbReference type="Google" id="ProtNLM"/>
    </source>
</evidence>
<feature type="chain" id="PRO_5046924320" description="Right handed beta helix region" evidence="1">
    <location>
        <begin position="24"/>
        <end position="439"/>
    </location>
</feature>
<evidence type="ECO:0000313" key="2">
    <source>
        <dbReference type="EMBL" id="CAG9932943.1"/>
    </source>
</evidence>
<organism evidence="2 3">
    <name type="scientific">Candidatus Nitrotoga arctica</name>
    <dbReference type="NCBI Taxonomy" id="453162"/>
    <lineage>
        <taxon>Bacteria</taxon>
        <taxon>Pseudomonadati</taxon>
        <taxon>Pseudomonadota</taxon>
        <taxon>Betaproteobacteria</taxon>
        <taxon>Nitrosomonadales</taxon>
        <taxon>Gallionellaceae</taxon>
        <taxon>Candidatus Nitrotoga</taxon>
    </lineage>
</organism>
<dbReference type="SMART" id="SM00710">
    <property type="entry name" value="PbH1"/>
    <property type="match status" value="5"/>
</dbReference>
<evidence type="ECO:0000313" key="3">
    <source>
        <dbReference type="Proteomes" id="UP000839052"/>
    </source>
</evidence>
<dbReference type="InterPro" id="IPR011050">
    <property type="entry name" value="Pectin_lyase_fold/virulence"/>
</dbReference>
<proteinExistence type="predicted"/>
<gene>
    <name evidence="2" type="ORF">NTG6680_1690</name>
</gene>
<keyword evidence="1" id="KW-0732">Signal</keyword>
<keyword evidence="3" id="KW-1185">Reference proteome</keyword>
<dbReference type="InterPro" id="IPR006626">
    <property type="entry name" value="PbH1"/>
</dbReference>
<feature type="signal peptide" evidence="1">
    <location>
        <begin position="1"/>
        <end position="23"/>
    </location>
</feature>
<protein>
    <recommendedName>
        <fullName evidence="4">Right handed beta helix region</fullName>
    </recommendedName>
</protein>
<dbReference type="SUPFAM" id="SSF51126">
    <property type="entry name" value="Pectin lyase-like"/>
    <property type="match status" value="1"/>
</dbReference>
<reference evidence="2 3" key="1">
    <citation type="submission" date="2021-10" db="EMBL/GenBank/DDBJ databases">
        <authorList>
            <person name="Koch H."/>
        </authorList>
    </citation>
    <scope>NUCLEOTIDE SEQUENCE [LARGE SCALE GENOMIC DNA]</scope>
    <source>
        <strain evidence="2">6680</strain>
    </source>
</reference>
<dbReference type="EMBL" id="OU912926">
    <property type="protein sequence ID" value="CAG9932943.1"/>
    <property type="molecule type" value="Genomic_DNA"/>
</dbReference>
<sequence>MFCIFLRHIVFLHFLLFSSILQAAGIVTANADNYRELLSRLEPGDTLLLQPGVYKKGLPVHQLHGNKDKPVIIMGPTNGPLPVFSARPGHNTISIINASYIVIRNLELDGQGIAVDGVKCEGNADWAHHITLENLVIKGHGNNQQTVGISTKCPAWNWVIRNNIILGAGTGIYLGNSDGNAPFVGGLIEHNLIKDTMGYNLQIKHQNTRPEIPGMPSEPSVTIIRHNVFSKEKGAATAPFARPNVLVGHWPVKGNGSKDTYEIYGNFFYQNTTEALFQGEGNIALYNNLFVNDHGDAIRIQPHNDIPRAIHVFYNTVIASETGVSIISGQGSENYVQHVSANVIFASNPIMAKSQESNSIGKREDAVNYLVKPFAPLGAMDLYPKVEKMKSQAVDTTNFRVFKDWDIDFNGRKRNEHSRGAYGGEGINSGWLPQIERKP</sequence>
<dbReference type="Gene3D" id="2.160.20.10">
    <property type="entry name" value="Single-stranded right-handed beta-helix, Pectin lyase-like"/>
    <property type="match status" value="1"/>
</dbReference>
<accession>A0ABN8AQM5</accession>
<dbReference type="Proteomes" id="UP000839052">
    <property type="component" value="Chromosome"/>
</dbReference>
<dbReference type="InterPro" id="IPR012334">
    <property type="entry name" value="Pectin_lyas_fold"/>
</dbReference>
<name>A0ABN8AQM5_9PROT</name>